<evidence type="ECO:0000256" key="1">
    <source>
        <dbReference type="ARBA" id="ARBA00022801"/>
    </source>
</evidence>
<proteinExistence type="predicted"/>
<gene>
    <name evidence="3" type="ORF">BHQ10_006469</name>
</gene>
<keyword evidence="1" id="KW-0378">Hydrolase</keyword>
<dbReference type="Pfam" id="PF00561">
    <property type="entry name" value="Abhydrolase_1"/>
    <property type="match status" value="1"/>
</dbReference>
<dbReference type="AlphaFoldDB" id="A0A364L3S5"/>
<reference evidence="3 4" key="1">
    <citation type="journal article" date="2017" name="Biotechnol. Biofuels">
        <title>Differential beta-glucosidase expression as a function of carbon source availability in Talaromyces amestolkiae: a genomic and proteomic approach.</title>
        <authorList>
            <person name="de Eugenio L.I."/>
            <person name="Mendez-Liter J.A."/>
            <person name="Nieto-Dominguez M."/>
            <person name="Alonso L."/>
            <person name="Gil-Munoz J."/>
            <person name="Barriuso J."/>
            <person name="Prieto A."/>
            <person name="Martinez M.J."/>
        </authorList>
    </citation>
    <scope>NUCLEOTIDE SEQUENCE [LARGE SCALE GENOMIC DNA]</scope>
    <source>
        <strain evidence="3 4">CIB</strain>
    </source>
</reference>
<dbReference type="GO" id="GO:0004301">
    <property type="term" value="F:epoxide hydrolase activity"/>
    <property type="evidence" value="ECO:0007669"/>
    <property type="project" value="TreeGrafter"/>
</dbReference>
<sequence>MPTTQIKTISLSKSGVRIFYREQSPENALIPEKIILLLHGFPSSSHQYRNLIPLLASRYRVVAPDLPGFGFTEAPSSFKYTFETLANTIAEFLDELSISKFSIYIFDYGAPVGLRLALERPNDIEAIISQNGNAYIEGFGDVWGPIQEFWASKNNAEDRSKVATAMLNFEITKFQYENGTPKTKVIAPESYTLDYALLERPGNKEIQLDLFMDYKNNVTLYDKFQEYFRASQVPLLAIWGKNDVFFIPPGAEAFRRDLPDATVRLLDAGHFAVESDTEAISQEVMEFLS</sequence>
<keyword evidence="4" id="KW-1185">Reference proteome</keyword>
<dbReference type="InterPro" id="IPR051340">
    <property type="entry name" value="Haloalkane_dehalogenase"/>
</dbReference>
<dbReference type="PANTHER" id="PTHR42977:SF3">
    <property type="entry name" value="AB HYDROLASE-1 DOMAIN-CONTAINING PROTEIN"/>
    <property type="match status" value="1"/>
</dbReference>
<dbReference type="Proteomes" id="UP000249363">
    <property type="component" value="Unassembled WGS sequence"/>
</dbReference>
<evidence type="ECO:0000313" key="3">
    <source>
        <dbReference type="EMBL" id="RAO70457.1"/>
    </source>
</evidence>
<dbReference type="PRINTS" id="PR00412">
    <property type="entry name" value="EPOXHYDRLASE"/>
</dbReference>
<accession>A0A364L3S5</accession>
<dbReference type="InterPro" id="IPR000639">
    <property type="entry name" value="Epox_hydrolase-like"/>
</dbReference>
<comment type="caution">
    <text evidence="3">The sequence shown here is derived from an EMBL/GenBank/DDBJ whole genome shotgun (WGS) entry which is preliminary data.</text>
</comment>
<dbReference type="InterPro" id="IPR000073">
    <property type="entry name" value="AB_hydrolase_1"/>
</dbReference>
<dbReference type="RefSeq" id="XP_040734973.1">
    <property type="nucleotide sequence ID" value="XM_040879058.1"/>
</dbReference>
<dbReference type="OrthoDB" id="6431331at2759"/>
<dbReference type="PRINTS" id="PR00111">
    <property type="entry name" value="ABHYDROLASE"/>
</dbReference>
<protein>
    <recommendedName>
        <fullName evidence="2">AB hydrolase-1 domain-containing protein</fullName>
    </recommendedName>
</protein>
<evidence type="ECO:0000259" key="2">
    <source>
        <dbReference type="Pfam" id="PF00561"/>
    </source>
</evidence>
<evidence type="ECO:0000313" key="4">
    <source>
        <dbReference type="Proteomes" id="UP000249363"/>
    </source>
</evidence>
<dbReference type="PANTHER" id="PTHR42977">
    <property type="entry name" value="HYDROLASE-RELATED"/>
    <property type="match status" value="1"/>
</dbReference>
<feature type="domain" description="AB hydrolase-1" evidence="2">
    <location>
        <begin position="34"/>
        <end position="275"/>
    </location>
</feature>
<dbReference type="SUPFAM" id="SSF53474">
    <property type="entry name" value="alpha/beta-Hydrolases"/>
    <property type="match status" value="1"/>
</dbReference>
<dbReference type="InterPro" id="IPR029058">
    <property type="entry name" value="AB_hydrolase_fold"/>
</dbReference>
<dbReference type="EMBL" id="MIKG01000012">
    <property type="protein sequence ID" value="RAO70457.1"/>
    <property type="molecule type" value="Genomic_DNA"/>
</dbReference>
<dbReference type="STRING" id="1196081.A0A364L3S5"/>
<name>A0A364L3S5_TALAM</name>
<dbReference type="Gene3D" id="3.40.50.1820">
    <property type="entry name" value="alpha/beta hydrolase"/>
    <property type="match status" value="1"/>
</dbReference>
<dbReference type="GeneID" id="63795685"/>
<organism evidence="3 4">
    <name type="scientific">Talaromyces amestolkiae</name>
    <dbReference type="NCBI Taxonomy" id="1196081"/>
    <lineage>
        <taxon>Eukaryota</taxon>
        <taxon>Fungi</taxon>
        <taxon>Dikarya</taxon>
        <taxon>Ascomycota</taxon>
        <taxon>Pezizomycotina</taxon>
        <taxon>Eurotiomycetes</taxon>
        <taxon>Eurotiomycetidae</taxon>
        <taxon>Eurotiales</taxon>
        <taxon>Trichocomaceae</taxon>
        <taxon>Talaromyces</taxon>
        <taxon>Talaromyces sect. Talaromyces</taxon>
    </lineage>
</organism>